<dbReference type="EMBL" id="CDMY01000275">
    <property type="protein sequence ID" value="CEL99181.1"/>
    <property type="molecule type" value="Genomic_DNA"/>
</dbReference>
<dbReference type="InterPro" id="IPR039031">
    <property type="entry name" value="Mucolipin"/>
</dbReference>
<feature type="region of interest" description="Disordered" evidence="5">
    <location>
        <begin position="303"/>
        <end position="361"/>
    </location>
</feature>
<dbReference type="InParanoid" id="A0A0G4EP03"/>
<dbReference type="GO" id="GO:0072345">
    <property type="term" value="F:NAADP-sensitive calcium-release channel activity"/>
    <property type="evidence" value="ECO:0007669"/>
    <property type="project" value="TreeGrafter"/>
</dbReference>
<name>A0A0G4EP03_VITBC</name>
<dbReference type="InterPro" id="IPR013122">
    <property type="entry name" value="PKD1_2_channel"/>
</dbReference>
<feature type="compositionally biased region" description="Low complexity" evidence="5">
    <location>
        <begin position="771"/>
        <end position="782"/>
    </location>
</feature>
<keyword evidence="9" id="KW-1185">Reference proteome</keyword>
<evidence type="ECO:0000256" key="1">
    <source>
        <dbReference type="ARBA" id="ARBA00004141"/>
    </source>
</evidence>
<keyword evidence="2 6" id="KW-0812">Transmembrane</keyword>
<evidence type="ECO:0000259" key="7">
    <source>
        <dbReference type="Pfam" id="PF08016"/>
    </source>
</evidence>
<feature type="transmembrane region" description="Helical" evidence="6">
    <location>
        <begin position="269"/>
        <end position="289"/>
    </location>
</feature>
<reference evidence="8 9" key="1">
    <citation type="submission" date="2014-11" db="EMBL/GenBank/DDBJ databases">
        <authorList>
            <person name="Zhu J."/>
            <person name="Qi W."/>
            <person name="Song R."/>
        </authorList>
    </citation>
    <scope>NUCLEOTIDE SEQUENCE [LARGE SCALE GENOMIC DNA]</scope>
</reference>
<keyword evidence="4 6" id="KW-0472">Membrane</keyword>
<organism evidence="8 9">
    <name type="scientific">Vitrella brassicaformis (strain CCMP3155)</name>
    <dbReference type="NCBI Taxonomy" id="1169540"/>
    <lineage>
        <taxon>Eukaryota</taxon>
        <taxon>Sar</taxon>
        <taxon>Alveolata</taxon>
        <taxon>Colpodellida</taxon>
        <taxon>Vitrellaceae</taxon>
        <taxon>Vitrella</taxon>
    </lineage>
</organism>
<keyword evidence="3 6" id="KW-1133">Transmembrane helix</keyword>
<evidence type="ECO:0000256" key="5">
    <source>
        <dbReference type="SAM" id="MobiDB-lite"/>
    </source>
</evidence>
<evidence type="ECO:0000256" key="2">
    <source>
        <dbReference type="ARBA" id="ARBA00022692"/>
    </source>
</evidence>
<dbReference type="OrthoDB" id="434112at2759"/>
<evidence type="ECO:0000256" key="4">
    <source>
        <dbReference type="ARBA" id="ARBA00023136"/>
    </source>
</evidence>
<dbReference type="Gene3D" id="1.10.287.70">
    <property type="match status" value="1"/>
</dbReference>
<feature type="compositionally biased region" description="Polar residues" evidence="5">
    <location>
        <begin position="303"/>
        <end position="314"/>
    </location>
</feature>
<protein>
    <recommendedName>
        <fullName evidence="7">Polycystin cation channel PKD1/PKD2 domain-containing protein</fullName>
    </recommendedName>
</protein>
<dbReference type="GO" id="GO:0016020">
    <property type="term" value="C:membrane"/>
    <property type="evidence" value="ECO:0007669"/>
    <property type="project" value="UniProtKB-SubCell"/>
</dbReference>
<proteinExistence type="predicted"/>
<feature type="region of interest" description="Disordered" evidence="5">
    <location>
        <begin position="809"/>
        <end position="828"/>
    </location>
</feature>
<dbReference type="Proteomes" id="UP000041254">
    <property type="component" value="Unassembled WGS sequence"/>
</dbReference>
<feature type="compositionally biased region" description="Low complexity" evidence="5">
    <location>
        <begin position="737"/>
        <end position="747"/>
    </location>
</feature>
<feature type="compositionally biased region" description="Pro residues" evidence="5">
    <location>
        <begin position="652"/>
        <end position="666"/>
    </location>
</feature>
<dbReference type="STRING" id="1169540.A0A0G4EP03"/>
<feature type="compositionally biased region" description="Basic and acidic residues" evidence="5">
    <location>
        <begin position="672"/>
        <end position="682"/>
    </location>
</feature>
<evidence type="ECO:0000313" key="9">
    <source>
        <dbReference type="Proteomes" id="UP000041254"/>
    </source>
</evidence>
<feature type="domain" description="Polycystin cation channel PKD1/PKD2" evidence="7">
    <location>
        <begin position="450"/>
        <end position="575"/>
    </location>
</feature>
<dbReference type="AlphaFoldDB" id="A0A0G4EP03"/>
<evidence type="ECO:0000256" key="3">
    <source>
        <dbReference type="ARBA" id="ARBA00022989"/>
    </source>
</evidence>
<evidence type="ECO:0000313" key="8">
    <source>
        <dbReference type="EMBL" id="CEL99181.1"/>
    </source>
</evidence>
<feature type="transmembrane region" description="Helical" evidence="6">
    <location>
        <begin position="445"/>
        <end position="466"/>
    </location>
</feature>
<feature type="transmembrane region" description="Helical" evidence="6">
    <location>
        <begin position="550"/>
        <end position="571"/>
    </location>
</feature>
<comment type="subcellular location">
    <subcellularLocation>
        <location evidence="1">Membrane</location>
        <topology evidence="1">Multi-pass membrane protein</topology>
    </subcellularLocation>
</comment>
<feature type="region of interest" description="Disordered" evidence="5">
    <location>
        <begin position="728"/>
        <end position="791"/>
    </location>
</feature>
<sequence>MPTGAAGGVTMLTNISRFVTSLRRRGDGDGGGGRRMRRQSARMSLSDQLFLNPFEKWRRHGKFPWKFFIHCLLAILTALQVVVFITQETGHAKMTLRHFYTIFLGEDVTGAFGSRTFTISNEKDFKDTLYSTIEHYFHINSQSMSIDKYAYPNEHPTAIVEVTWRDGVTNEFPLDAKFRKDHKYMDIIDRVQDLYEVRIRLVVLELFKGPLWTSCFEWHLSPTFNYQMTGQIEVLLGWNIYECSAADMRHPAPYHKLNIRGKLKFPYSFLHAVVAVLAALSFILAWKAIRDSVLVLRKIRQSTRSPAPPSTYQITPLRHVSRPEEADDLGPPGQDAEEASRGGLHHDSTEDRPPPPNRLQRTGANAMIGGSFADGRVEELLCRSMSVRSMDTAYFLDQHDVITWEHLTWREKLSFFNLWFCITIVGNLIQFIATITCFLPGGSVTGRLVCLGVACFFAWLNLLRYLEYFSTYYLLIRTLQMGVPRVGEFLVGVVPVFFGFAVMGVCLFWPTDNFSTLTQASMSLFAVLNGDMIHDTFANLGDISPIFSQIYLYSFLCLFIYVVLNVFISIIEDSFFSEKIRDMELSAAPGGTQPGYASIGSVHPPVMLEPRGGNGGPMGGALVAGEDNVRFRDRRQEGPDVTLTAGPHYQPSAPPGSPYPRGPPSHPSTETPRAERTDDRRSAPLVYPPGGGYSDSSLSAPLLQERQQQRSGRVVNPKIEALIKTAEMVQEQEGRDGSPSARSAAGSAHGGLGRVMPTPQSAPRRPPPSPAQATRKGAPEALLPEEEPRVGDERRGIAASMEIMGRQQAQQAAAAGGGAGQGEGGSGQVRRGVQYLHTFSQTAQSKGYGLRPGVKMDIEGWSDAMHELLAALPSLIPPTNAFQSYMATALLRQKVRDARRMLDEFLKQAPLH</sequence>
<feature type="transmembrane region" description="Helical" evidence="6">
    <location>
        <begin position="416"/>
        <end position="439"/>
    </location>
</feature>
<dbReference type="PANTHER" id="PTHR12127:SF7">
    <property type="entry name" value="SD02261P"/>
    <property type="match status" value="1"/>
</dbReference>
<feature type="region of interest" description="Disordered" evidence="5">
    <location>
        <begin position="639"/>
        <end position="698"/>
    </location>
</feature>
<dbReference type="VEuPathDB" id="CryptoDB:Vbra_2889"/>
<feature type="compositionally biased region" description="Basic and acidic residues" evidence="5">
    <location>
        <begin position="338"/>
        <end position="353"/>
    </location>
</feature>
<dbReference type="Pfam" id="PF08016">
    <property type="entry name" value="PKD_channel"/>
    <property type="match status" value="1"/>
</dbReference>
<evidence type="ECO:0000256" key="6">
    <source>
        <dbReference type="SAM" id="Phobius"/>
    </source>
</evidence>
<feature type="transmembrane region" description="Helical" evidence="6">
    <location>
        <begin position="486"/>
        <end position="510"/>
    </location>
</feature>
<dbReference type="PANTHER" id="PTHR12127">
    <property type="entry name" value="MUCOLIPIN"/>
    <property type="match status" value="1"/>
</dbReference>
<feature type="transmembrane region" description="Helical" evidence="6">
    <location>
        <begin position="67"/>
        <end position="86"/>
    </location>
</feature>
<accession>A0A0G4EP03</accession>
<gene>
    <name evidence="8" type="ORF">Vbra_2889</name>
</gene>
<feature type="compositionally biased region" description="Gly residues" evidence="5">
    <location>
        <begin position="815"/>
        <end position="827"/>
    </location>
</feature>